<dbReference type="Proteomes" id="UP000789524">
    <property type="component" value="Unassembled WGS sequence"/>
</dbReference>
<evidence type="ECO:0000313" key="2">
    <source>
        <dbReference type="EMBL" id="CAG9577574.1"/>
    </source>
</evidence>
<dbReference type="InterPro" id="IPR003604">
    <property type="entry name" value="Matrin/U1-like-C_Znf_C2H2"/>
</dbReference>
<feature type="domain" description="U1-type" evidence="1">
    <location>
        <begin position="534"/>
        <end position="566"/>
    </location>
</feature>
<comment type="caution">
    <text evidence="2">The sequence shown here is derived from an EMBL/GenBank/DDBJ whole genome shotgun (WGS) entry which is preliminary data.</text>
</comment>
<sequence>MTLTNSEYFLDFLKENIMNGDIPEIYVDEEILKTAQTHSVHNNKVYNINGEEFTEKNDVDELKEFSIEYNNEEEDFPINLIVRDEKVLINSSILLHRNQWNAITDDKCHVCNMAVQDVYGHITSAKHKFNLDSCKPLKIFELHIIRRIGDNYHCGICNTLYNAREHNNHMDSMMHLENMLYATNRAVDVTNDIDATDVTSDSVSCDTNTVCETESGFNSENTDLYDTDLVNDNVRSYASVLRSSKNKSPQYIDFVCENSNWKIPFNTYHMLNKINKQYYCTICMEFFDLRAKIDHCASTVHLDKLKTCEANNKDGHLIRRVQQNAHCAICNVVVNGTEVHSHIVNQNHITRLNNSIIHPYPHTYYANMRIPVNNMPVMPLPIGINRMPTPLPIGINRMPINMPVYHHTTNNMNVNIYQTVNAENANISVKKDESKIEELKVDNIENKENESTLSISMRNRNDTIETDMSTENILDINTDETKTDDDDDKHTSNNKMEDKEYELKLLNEILYIRNRNDAIAMSQMTYNSLIHSGDGKIYCFVCDTKIMLTIEGHVESKQHVDRIKDSKFIAEYENDLLRQVIDGKLNCVTCNINFPNTPTNIKEHGTGKKHKENYSSAMEDAFTIV</sequence>
<dbReference type="SMART" id="SM00451">
    <property type="entry name" value="ZnF_U1"/>
    <property type="match status" value="5"/>
</dbReference>
<feature type="domain" description="U1-type" evidence="1">
    <location>
        <begin position="582"/>
        <end position="617"/>
    </location>
</feature>
<protein>
    <submittedName>
        <fullName evidence="2">(African queen) hypothetical protein</fullName>
    </submittedName>
</protein>
<reference evidence="2" key="1">
    <citation type="submission" date="2021-09" db="EMBL/GenBank/DDBJ databases">
        <authorList>
            <person name="Martin H S."/>
        </authorList>
    </citation>
    <scope>NUCLEOTIDE SEQUENCE</scope>
</reference>
<organism evidence="2 3">
    <name type="scientific">Danaus chrysippus</name>
    <name type="common">African queen</name>
    <dbReference type="NCBI Taxonomy" id="151541"/>
    <lineage>
        <taxon>Eukaryota</taxon>
        <taxon>Metazoa</taxon>
        <taxon>Ecdysozoa</taxon>
        <taxon>Arthropoda</taxon>
        <taxon>Hexapoda</taxon>
        <taxon>Insecta</taxon>
        <taxon>Pterygota</taxon>
        <taxon>Neoptera</taxon>
        <taxon>Endopterygota</taxon>
        <taxon>Lepidoptera</taxon>
        <taxon>Glossata</taxon>
        <taxon>Ditrysia</taxon>
        <taxon>Papilionoidea</taxon>
        <taxon>Nymphalidae</taxon>
        <taxon>Danainae</taxon>
        <taxon>Danaini</taxon>
        <taxon>Danaina</taxon>
        <taxon>Danaus</taxon>
        <taxon>Anosia</taxon>
    </lineage>
</organism>
<dbReference type="OrthoDB" id="7469786at2759"/>
<dbReference type="GO" id="GO:0008270">
    <property type="term" value="F:zinc ion binding"/>
    <property type="evidence" value="ECO:0007669"/>
    <property type="project" value="InterPro"/>
</dbReference>
<dbReference type="AlphaFoldDB" id="A0A8J2R3K4"/>
<name>A0A8J2R3K4_9NEOP</name>
<gene>
    <name evidence="2" type="ORF">DCHRY22_LOCUS12391</name>
</gene>
<feature type="domain" description="U1-type" evidence="1">
    <location>
        <begin position="322"/>
        <end position="355"/>
    </location>
</feature>
<accession>A0A8J2R3K4</accession>
<proteinExistence type="predicted"/>
<feature type="domain" description="U1-type" evidence="1">
    <location>
        <begin position="275"/>
        <end position="308"/>
    </location>
</feature>
<evidence type="ECO:0000313" key="3">
    <source>
        <dbReference type="Proteomes" id="UP000789524"/>
    </source>
</evidence>
<keyword evidence="3" id="KW-1185">Reference proteome</keyword>
<evidence type="ECO:0000259" key="1">
    <source>
        <dbReference type="SMART" id="SM00451"/>
    </source>
</evidence>
<dbReference type="EMBL" id="CAKASE010000076">
    <property type="protein sequence ID" value="CAG9577574.1"/>
    <property type="molecule type" value="Genomic_DNA"/>
</dbReference>
<dbReference type="GO" id="GO:0003676">
    <property type="term" value="F:nucleic acid binding"/>
    <property type="evidence" value="ECO:0007669"/>
    <property type="project" value="InterPro"/>
</dbReference>
<feature type="domain" description="U1-type" evidence="1">
    <location>
        <begin position="149"/>
        <end position="182"/>
    </location>
</feature>